<dbReference type="GO" id="GO:0000156">
    <property type="term" value="F:phosphorelay response regulator activity"/>
    <property type="evidence" value="ECO:0007669"/>
    <property type="project" value="InterPro"/>
</dbReference>
<evidence type="ECO:0000256" key="1">
    <source>
        <dbReference type="ARBA" id="ARBA00023012"/>
    </source>
</evidence>
<gene>
    <name evidence="5" type="ORF">COB20_01980</name>
</gene>
<dbReference type="PANTHER" id="PTHR37299:SF1">
    <property type="entry name" value="STAGE 0 SPORULATION PROTEIN A HOMOLOG"/>
    <property type="match status" value="1"/>
</dbReference>
<evidence type="ECO:0000313" key="6">
    <source>
        <dbReference type="Proteomes" id="UP000218767"/>
    </source>
</evidence>
<dbReference type="FunFam" id="3.40.50.2300:FF:000051">
    <property type="entry name" value="Two-component response regulator yehT"/>
    <property type="match status" value="1"/>
</dbReference>
<dbReference type="Proteomes" id="UP000218767">
    <property type="component" value="Unassembled WGS sequence"/>
</dbReference>
<dbReference type="Gene3D" id="2.40.50.1020">
    <property type="entry name" value="LytTr DNA-binding domain"/>
    <property type="match status" value="1"/>
</dbReference>
<dbReference type="Pfam" id="PF04397">
    <property type="entry name" value="LytTR"/>
    <property type="match status" value="1"/>
</dbReference>
<dbReference type="AlphaFoldDB" id="A0A2A4XFL5"/>
<dbReference type="InterPro" id="IPR001789">
    <property type="entry name" value="Sig_transdc_resp-reg_receiver"/>
</dbReference>
<sequence>MTDNDSNKLKAIIVDDEELARQGLEMRLSGFDNVEIVKSCANAKEALKAIAELEPDLVFLDIQMPGKTGVEMIREIQSDILPMIIFVTAYDSFAVDAFEMHAIDYLLKPVENERLLEAVEKAWQHKSQVGVASEKQRLLNLLVSLTGKSPTAIGELLDDEDQSTEHADRLAIKDGSSITFVPIKDIDWVDAAGDYMCVHVDGATHIMRTTMKELESKLDPSIFQRVHRSTIVNLRRVEKVSSHINGEFHLTLSCGSSLKMSRSYKEKVKHFF</sequence>
<dbReference type="InterPro" id="IPR011006">
    <property type="entry name" value="CheY-like_superfamily"/>
</dbReference>
<dbReference type="PANTHER" id="PTHR37299">
    <property type="entry name" value="TRANSCRIPTIONAL REGULATOR-RELATED"/>
    <property type="match status" value="1"/>
</dbReference>
<organism evidence="5 6">
    <name type="scientific">SAR86 cluster bacterium</name>
    <dbReference type="NCBI Taxonomy" id="2030880"/>
    <lineage>
        <taxon>Bacteria</taxon>
        <taxon>Pseudomonadati</taxon>
        <taxon>Pseudomonadota</taxon>
        <taxon>Gammaproteobacteria</taxon>
        <taxon>SAR86 cluster</taxon>
    </lineage>
</organism>
<name>A0A2A4XFL5_9GAMM</name>
<dbReference type="PROSITE" id="PS50930">
    <property type="entry name" value="HTH_LYTTR"/>
    <property type="match status" value="1"/>
</dbReference>
<keyword evidence="2" id="KW-0597">Phosphoprotein</keyword>
<proteinExistence type="predicted"/>
<dbReference type="InterPro" id="IPR007492">
    <property type="entry name" value="LytTR_DNA-bd_dom"/>
</dbReference>
<dbReference type="SMART" id="SM00448">
    <property type="entry name" value="REC"/>
    <property type="match status" value="1"/>
</dbReference>
<feature type="domain" description="Response regulatory" evidence="3">
    <location>
        <begin position="10"/>
        <end position="123"/>
    </location>
</feature>
<accession>A0A2A4XFL5</accession>
<dbReference type="EMBL" id="NVUL01000005">
    <property type="protein sequence ID" value="PCI81438.1"/>
    <property type="molecule type" value="Genomic_DNA"/>
</dbReference>
<protein>
    <submittedName>
        <fullName evidence="5">DNA-binding response regulator</fullName>
    </submittedName>
</protein>
<dbReference type="InterPro" id="IPR046947">
    <property type="entry name" value="LytR-like"/>
</dbReference>
<dbReference type="SUPFAM" id="SSF52172">
    <property type="entry name" value="CheY-like"/>
    <property type="match status" value="1"/>
</dbReference>
<dbReference type="SMART" id="SM00850">
    <property type="entry name" value="LytTR"/>
    <property type="match status" value="1"/>
</dbReference>
<dbReference type="Pfam" id="PF00072">
    <property type="entry name" value="Response_reg"/>
    <property type="match status" value="1"/>
</dbReference>
<keyword evidence="5" id="KW-0238">DNA-binding</keyword>
<dbReference type="Gene3D" id="3.40.50.2300">
    <property type="match status" value="1"/>
</dbReference>
<feature type="modified residue" description="4-aspartylphosphate" evidence="2">
    <location>
        <position position="61"/>
    </location>
</feature>
<evidence type="ECO:0000256" key="2">
    <source>
        <dbReference type="PROSITE-ProRule" id="PRU00169"/>
    </source>
</evidence>
<evidence type="ECO:0000313" key="5">
    <source>
        <dbReference type="EMBL" id="PCI81438.1"/>
    </source>
</evidence>
<comment type="caution">
    <text evidence="5">The sequence shown here is derived from an EMBL/GenBank/DDBJ whole genome shotgun (WGS) entry which is preliminary data.</text>
</comment>
<reference evidence="6" key="1">
    <citation type="submission" date="2017-08" db="EMBL/GenBank/DDBJ databases">
        <title>A dynamic microbial community with high functional redundancy inhabits the cold, oxic subseafloor aquifer.</title>
        <authorList>
            <person name="Tully B.J."/>
            <person name="Wheat C.G."/>
            <person name="Glazer B.T."/>
            <person name="Huber J.A."/>
        </authorList>
    </citation>
    <scope>NUCLEOTIDE SEQUENCE [LARGE SCALE GENOMIC DNA]</scope>
</reference>
<evidence type="ECO:0000259" key="3">
    <source>
        <dbReference type="PROSITE" id="PS50110"/>
    </source>
</evidence>
<dbReference type="GO" id="GO:0003677">
    <property type="term" value="F:DNA binding"/>
    <property type="evidence" value="ECO:0007669"/>
    <property type="project" value="UniProtKB-KW"/>
</dbReference>
<keyword evidence="1" id="KW-0902">Two-component regulatory system</keyword>
<feature type="domain" description="HTH LytTR-type" evidence="4">
    <location>
        <begin position="170"/>
        <end position="272"/>
    </location>
</feature>
<dbReference type="PROSITE" id="PS50110">
    <property type="entry name" value="RESPONSE_REGULATORY"/>
    <property type="match status" value="1"/>
</dbReference>
<evidence type="ECO:0000259" key="4">
    <source>
        <dbReference type="PROSITE" id="PS50930"/>
    </source>
</evidence>